<dbReference type="PROSITE" id="PS01047">
    <property type="entry name" value="HMA_1"/>
    <property type="match status" value="1"/>
</dbReference>
<dbReference type="SUPFAM" id="SSF55008">
    <property type="entry name" value="HMA, heavy metal-associated domain"/>
    <property type="match status" value="1"/>
</dbReference>
<dbReference type="AlphaFoldDB" id="A0A0P9DKG7"/>
<gene>
    <name evidence="4" type="ORF">SE17_06410</name>
</gene>
<dbReference type="CDD" id="cd00371">
    <property type="entry name" value="HMA"/>
    <property type="match status" value="1"/>
</dbReference>
<dbReference type="PRINTS" id="PR00944">
    <property type="entry name" value="CUEXPORT"/>
</dbReference>
<keyword evidence="2" id="KW-0186">Copper</keyword>
<evidence type="ECO:0000259" key="3">
    <source>
        <dbReference type="PROSITE" id="PS50846"/>
    </source>
</evidence>
<sequence length="71" mass="7625">MTTERFQVPDVSCQHCVNAITQEVSALPGVARVQVALDTKTVTVEHGEQVTTDAIIAAINEAGYDEVEPLN</sequence>
<evidence type="ECO:0000256" key="2">
    <source>
        <dbReference type="ARBA" id="ARBA00023008"/>
    </source>
</evidence>
<dbReference type="Proteomes" id="UP000050509">
    <property type="component" value="Unassembled WGS sequence"/>
</dbReference>
<feature type="domain" description="HMA" evidence="3">
    <location>
        <begin position="2"/>
        <end position="67"/>
    </location>
</feature>
<protein>
    <submittedName>
        <fullName evidence="4">Copper-binding protein</fullName>
    </submittedName>
</protein>
<dbReference type="Pfam" id="PF00403">
    <property type="entry name" value="HMA"/>
    <property type="match status" value="1"/>
</dbReference>
<comment type="caution">
    <text evidence="4">The sequence shown here is derived from an EMBL/GenBank/DDBJ whole genome shotgun (WGS) entry which is preliminary data.</text>
</comment>
<dbReference type="Gene3D" id="3.30.70.100">
    <property type="match status" value="1"/>
</dbReference>
<evidence type="ECO:0000313" key="5">
    <source>
        <dbReference type="Proteomes" id="UP000050509"/>
    </source>
</evidence>
<dbReference type="InterPro" id="IPR006122">
    <property type="entry name" value="HMA_Cu_ion-bd"/>
</dbReference>
<reference evidence="4 5" key="1">
    <citation type="submission" date="2015-09" db="EMBL/GenBank/DDBJ databases">
        <title>Draft genome sequence of Kouleothrix aurantiaca JCM 19913.</title>
        <authorList>
            <person name="Hemp J."/>
        </authorList>
    </citation>
    <scope>NUCLEOTIDE SEQUENCE [LARGE SCALE GENOMIC DNA]</scope>
    <source>
        <strain evidence="4 5">COM-B</strain>
    </source>
</reference>
<dbReference type="InterPro" id="IPR036163">
    <property type="entry name" value="HMA_dom_sf"/>
</dbReference>
<dbReference type="GO" id="GO:0005507">
    <property type="term" value="F:copper ion binding"/>
    <property type="evidence" value="ECO:0007669"/>
    <property type="project" value="InterPro"/>
</dbReference>
<organism evidence="4 5">
    <name type="scientific">Kouleothrix aurantiaca</name>
    <dbReference type="NCBI Taxonomy" id="186479"/>
    <lineage>
        <taxon>Bacteria</taxon>
        <taxon>Bacillati</taxon>
        <taxon>Chloroflexota</taxon>
        <taxon>Chloroflexia</taxon>
        <taxon>Chloroflexales</taxon>
        <taxon>Roseiflexineae</taxon>
        <taxon>Roseiflexaceae</taxon>
        <taxon>Kouleothrix</taxon>
    </lineage>
</organism>
<keyword evidence="1" id="KW-0479">Metal-binding</keyword>
<proteinExistence type="predicted"/>
<dbReference type="GO" id="GO:0006825">
    <property type="term" value="P:copper ion transport"/>
    <property type="evidence" value="ECO:0007669"/>
    <property type="project" value="InterPro"/>
</dbReference>
<dbReference type="InterPro" id="IPR017969">
    <property type="entry name" value="Heavy-metal-associated_CS"/>
</dbReference>
<dbReference type="NCBIfam" id="TIGR00003">
    <property type="entry name" value="copper ion binding protein"/>
    <property type="match status" value="1"/>
</dbReference>
<evidence type="ECO:0000313" key="4">
    <source>
        <dbReference type="EMBL" id="KPV53994.1"/>
    </source>
</evidence>
<dbReference type="FunFam" id="3.30.70.100:FF:000001">
    <property type="entry name" value="ATPase copper transporting beta"/>
    <property type="match status" value="1"/>
</dbReference>
<dbReference type="PROSITE" id="PS50846">
    <property type="entry name" value="HMA_2"/>
    <property type="match status" value="1"/>
</dbReference>
<evidence type="ECO:0000256" key="1">
    <source>
        <dbReference type="ARBA" id="ARBA00022723"/>
    </source>
</evidence>
<name>A0A0P9DKG7_9CHLR</name>
<accession>A0A0P9DKG7</accession>
<dbReference type="InterPro" id="IPR000428">
    <property type="entry name" value="Cu-bd"/>
</dbReference>
<keyword evidence="5" id="KW-1185">Reference proteome</keyword>
<dbReference type="EMBL" id="LJCR01000136">
    <property type="protein sequence ID" value="KPV53994.1"/>
    <property type="molecule type" value="Genomic_DNA"/>
</dbReference>
<dbReference type="InterPro" id="IPR006121">
    <property type="entry name" value="HMA_dom"/>
</dbReference>